<organism evidence="5 6">
    <name type="scientific">Candidatus Uhrbacteria bacterium RIFCSPHIGHO2_12_FULL_60_25</name>
    <dbReference type="NCBI Taxonomy" id="1802399"/>
    <lineage>
        <taxon>Bacteria</taxon>
        <taxon>Candidatus Uhriibacteriota</taxon>
    </lineage>
</organism>
<comment type="caution">
    <text evidence="5">The sequence shown here is derived from an EMBL/GenBank/DDBJ whole genome shotgun (WGS) entry which is preliminary data.</text>
</comment>
<dbReference type="GO" id="GO:0003993">
    <property type="term" value="F:acid phosphatase activity"/>
    <property type="evidence" value="ECO:0007669"/>
    <property type="project" value="InterPro"/>
</dbReference>
<dbReference type="PANTHER" id="PTHR45982:SF1">
    <property type="entry name" value="REGULATOR OF CHROMOSOME CONDENSATION"/>
    <property type="match status" value="1"/>
</dbReference>
<dbReference type="CDD" id="cd00063">
    <property type="entry name" value="FN3"/>
    <property type="match status" value="1"/>
</dbReference>
<evidence type="ECO:0000313" key="5">
    <source>
        <dbReference type="EMBL" id="OGL79633.1"/>
    </source>
</evidence>
<evidence type="ECO:0000313" key="6">
    <source>
        <dbReference type="Proteomes" id="UP000176603"/>
    </source>
</evidence>
<dbReference type="GO" id="GO:0005737">
    <property type="term" value="C:cytoplasm"/>
    <property type="evidence" value="ECO:0007669"/>
    <property type="project" value="TreeGrafter"/>
</dbReference>
<dbReference type="InterPro" id="IPR009091">
    <property type="entry name" value="RCC1/BLIP-II"/>
</dbReference>
<reference evidence="5 6" key="1">
    <citation type="journal article" date="2016" name="Nat. Commun.">
        <title>Thousands of microbial genomes shed light on interconnected biogeochemical processes in an aquifer system.</title>
        <authorList>
            <person name="Anantharaman K."/>
            <person name="Brown C.T."/>
            <person name="Hug L.A."/>
            <person name="Sharon I."/>
            <person name="Castelle C.J."/>
            <person name="Probst A.J."/>
            <person name="Thomas B.C."/>
            <person name="Singh A."/>
            <person name="Wilkins M.J."/>
            <person name="Karaoz U."/>
            <person name="Brodie E.L."/>
            <person name="Williams K.H."/>
            <person name="Hubbard S.S."/>
            <person name="Banfield J.F."/>
        </authorList>
    </citation>
    <scope>NUCLEOTIDE SEQUENCE [LARGE SCALE GENOMIC DNA]</scope>
</reference>
<keyword evidence="1" id="KW-0344">Guanine-nucleotide releasing factor</keyword>
<dbReference type="SUPFAM" id="SSF51161">
    <property type="entry name" value="Trimeric LpxA-like enzymes"/>
    <property type="match status" value="1"/>
</dbReference>
<dbReference type="PROSITE" id="PS50853">
    <property type="entry name" value="FN3"/>
    <property type="match status" value="1"/>
</dbReference>
<dbReference type="Pfam" id="PF16656">
    <property type="entry name" value="Pur_ac_phosph_N"/>
    <property type="match status" value="1"/>
</dbReference>
<dbReference type="InterPro" id="IPR008963">
    <property type="entry name" value="Purple_acid_Pase-like_N"/>
</dbReference>
<sequence>MLQEDGTVLTWGDGGSGQLGNGTQIDNPTPNNVIDPSSPGGLLKNVKHVAAGGHHTLAAMSDGTVRAWGLNADGQVGLPLATVFTTAPVKVSDPSDPSGFLSDVKAVYAGYNFSVALKNNGTLWAWGDNQSSQLGIGVVGGPPHVNPTQVVGLTNVVDMAAGGSFGLALTASGTVYAWGSNGYGELGIGTFVGHESPVQVTSLSQIRQISAGPTHAIALDNTGEVYAWGRNAYGQVGDGTLANSDMPVSVVGLMNVISVAAGGRQFNSGHSLALLADGTMKAWGLNSSGQLGDGTFTNRLTPVPVVGLTNVRPPTWVEGGPVYLTIAAGDTSSMALSSLHGWGDNSSGQLGNGTFTSSPTPVEAILPPPPADTTAPEISEVTLEAASTSTARIAWLTSEPASSVVDYGLTAAYGSTANGSTDVFGHRMTLTGLSPNTTYHYRVTSADAANNAAQSEDLTFTTAPLPSSCVDQDQDGFGANGTDTSTCPAGPTPDCDDLNPANNSAAPPVIDPLADVDPTAVIGNGAQIAAGAQVKKNVVIGQGVILGIDTSVDKDSQVLACSVLKTDAKLMKHVTFGPSSVLGLDSSVDKDAVIGSYVTIGDQTDIDKTTHVGDDTTIGNNTLIDKEVTIGQNVTIGNDVEVKKNAVIPNGAVIPDGATVN</sequence>
<dbReference type="Gene3D" id="2.60.40.380">
    <property type="entry name" value="Purple acid phosphatase-like, N-terminal"/>
    <property type="match status" value="1"/>
</dbReference>
<dbReference type="SMART" id="SM00060">
    <property type="entry name" value="FN3"/>
    <property type="match status" value="1"/>
</dbReference>
<dbReference type="STRING" id="1802399.A3E39_00730"/>
<keyword evidence="2" id="KW-0677">Repeat</keyword>
<dbReference type="Proteomes" id="UP000176603">
    <property type="component" value="Unassembled WGS sequence"/>
</dbReference>
<feature type="region of interest" description="Disordered" evidence="3">
    <location>
        <begin position="1"/>
        <end position="31"/>
    </location>
</feature>
<feature type="compositionally biased region" description="Polar residues" evidence="3">
    <location>
        <begin position="21"/>
        <end position="31"/>
    </location>
</feature>
<evidence type="ECO:0000256" key="3">
    <source>
        <dbReference type="SAM" id="MobiDB-lite"/>
    </source>
</evidence>
<dbReference type="InterPro" id="IPR015914">
    <property type="entry name" value="PAPs_N"/>
</dbReference>
<dbReference type="InterPro" id="IPR000408">
    <property type="entry name" value="Reg_chr_condens"/>
</dbReference>
<dbReference type="GO" id="GO:0046872">
    <property type="term" value="F:metal ion binding"/>
    <property type="evidence" value="ECO:0007669"/>
    <property type="project" value="InterPro"/>
</dbReference>
<evidence type="ECO:0000259" key="4">
    <source>
        <dbReference type="PROSITE" id="PS50853"/>
    </source>
</evidence>
<dbReference type="InterPro" id="IPR058923">
    <property type="entry name" value="RCC1-like_dom"/>
</dbReference>
<dbReference type="InterPro" id="IPR051553">
    <property type="entry name" value="Ran_GTPase-activating"/>
</dbReference>
<dbReference type="Pfam" id="PF00415">
    <property type="entry name" value="RCC1"/>
    <property type="match status" value="1"/>
</dbReference>
<evidence type="ECO:0000256" key="1">
    <source>
        <dbReference type="ARBA" id="ARBA00022658"/>
    </source>
</evidence>
<dbReference type="PANTHER" id="PTHR45982">
    <property type="entry name" value="REGULATOR OF CHROMOSOME CONDENSATION"/>
    <property type="match status" value="1"/>
</dbReference>
<feature type="domain" description="Fibronectin type-III" evidence="4">
    <location>
        <begin position="377"/>
        <end position="465"/>
    </location>
</feature>
<dbReference type="InterPro" id="IPR011004">
    <property type="entry name" value="Trimer_LpxA-like_sf"/>
</dbReference>
<proteinExistence type="predicted"/>
<gene>
    <name evidence="5" type="ORF">A3E39_00730</name>
</gene>
<dbReference type="EMBL" id="MGEH01000004">
    <property type="protein sequence ID" value="OGL79633.1"/>
    <property type="molecule type" value="Genomic_DNA"/>
</dbReference>
<dbReference type="GO" id="GO:0005085">
    <property type="term" value="F:guanyl-nucleotide exchange factor activity"/>
    <property type="evidence" value="ECO:0007669"/>
    <property type="project" value="TreeGrafter"/>
</dbReference>
<dbReference type="SUPFAM" id="SSF49363">
    <property type="entry name" value="Purple acid phosphatase, N-terminal domain"/>
    <property type="match status" value="1"/>
</dbReference>
<name>A0A1F7UMW5_9BACT</name>
<protein>
    <recommendedName>
        <fullName evidence="4">Fibronectin type-III domain-containing protein</fullName>
    </recommendedName>
</protein>
<dbReference type="Gene3D" id="2.130.10.30">
    <property type="entry name" value="Regulator of chromosome condensation 1/beta-lactamase-inhibitor protein II"/>
    <property type="match status" value="2"/>
</dbReference>
<dbReference type="InterPro" id="IPR003961">
    <property type="entry name" value="FN3_dom"/>
</dbReference>
<accession>A0A1F7UMW5</accession>
<dbReference type="SUPFAM" id="SSF50985">
    <property type="entry name" value="RCC1/BLIP-II"/>
    <property type="match status" value="1"/>
</dbReference>
<dbReference type="PROSITE" id="PS50012">
    <property type="entry name" value="RCC1_3"/>
    <property type="match status" value="6"/>
</dbReference>
<dbReference type="Pfam" id="PF25390">
    <property type="entry name" value="WD40_RLD"/>
    <property type="match status" value="1"/>
</dbReference>
<dbReference type="AlphaFoldDB" id="A0A1F7UMW5"/>
<dbReference type="PRINTS" id="PR00633">
    <property type="entry name" value="RCCNDNSATION"/>
</dbReference>
<dbReference type="Gene3D" id="2.160.10.10">
    <property type="entry name" value="Hexapeptide repeat proteins"/>
    <property type="match status" value="2"/>
</dbReference>
<evidence type="ECO:0000256" key="2">
    <source>
        <dbReference type="ARBA" id="ARBA00022737"/>
    </source>
</evidence>